<dbReference type="AlphaFoldDB" id="A0A4S3JR89"/>
<dbReference type="VEuPathDB" id="FungiDB:EYZ11_003067"/>
<sequence>MVDCVFLGFIIQASSQLQRALPGALYHCATQLAINDIPRAKLKLSR</sequence>
<reference evidence="1 2" key="1">
    <citation type="submission" date="2019-03" db="EMBL/GenBank/DDBJ databases">
        <title>The genome sequence of a newly discovered highly antifungal drug resistant Aspergillus species, Aspergillus tanneri NIH 1004.</title>
        <authorList>
            <person name="Mounaud S."/>
            <person name="Singh I."/>
            <person name="Joardar V."/>
            <person name="Pakala S."/>
            <person name="Pakala S."/>
            <person name="Venepally P."/>
            <person name="Hoover J."/>
            <person name="Nierman W."/>
            <person name="Chung J."/>
            <person name="Losada L."/>
        </authorList>
    </citation>
    <scope>NUCLEOTIDE SEQUENCE [LARGE SCALE GENOMIC DNA]</scope>
    <source>
        <strain evidence="1 2">NIH1004</strain>
    </source>
</reference>
<evidence type="ECO:0000313" key="2">
    <source>
        <dbReference type="Proteomes" id="UP000308092"/>
    </source>
</evidence>
<organism evidence="1 2">
    <name type="scientific">Aspergillus tanneri</name>
    <dbReference type="NCBI Taxonomy" id="1220188"/>
    <lineage>
        <taxon>Eukaryota</taxon>
        <taxon>Fungi</taxon>
        <taxon>Dikarya</taxon>
        <taxon>Ascomycota</taxon>
        <taxon>Pezizomycotina</taxon>
        <taxon>Eurotiomycetes</taxon>
        <taxon>Eurotiomycetidae</taxon>
        <taxon>Eurotiales</taxon>
        <taxon>Aspergillaceae</taxon>
        <taxon>Aspergillus</taxon>
        <taxon>Aspergillus subgen. Circumdati</taxon>
    </lineage>
</organism>
<name>A0A4S3JR89_9EURO</name>
<comment type="caution">
    <text evidence="1">The sequence shown here is derived from an EMBL/GenBank/DDBJ whole genome shotgun (WGS) entry which is preliminary data.</text>
</comment>
<accession>A0A4S3JR89</accession>
<proteinExistence type="predicted"/>
<gene>
    <name evidence="1" type="ORF">EYZ11_003067</name>
</gene>
<dbReference type="EMBL" id="SOSA01000075">
    <property type="protein sequence ID" value="THC97418.1"/>
    <property type="molecule type" value="Genomic_DNA"/>
</dbReference>
<evidence type="ECO:0000313" key="1">
    <source>
        <dbReference type="EMBL" id="THC97418.1"/>
    </source>
</evidence>
<keyword evidence="2" id="KW-1185">Reference proteome</keyword>
<protein>
    <submittedName>
        <fullName evidence="1">Uncharacterized protein</fullName>
    </submittedName>
</protein>
<dbReference type="Proteomes" id="UP000308092">
    <property type="component" value="Unassembled WGS sequence"/>
</dbReference>